<feature type="transmembrane region" description="Helical" evidence="1">
    <location>
        <begin position="75"/>
        <end position="92"/>
    </location>
</feature>
<gene>
    <name evidence="2" type="ORF">EPA99_12850</name>
</gene>
<dbReference type="AlphaFoldDB" id="A0A4Q1JV50"/>
<accession>A0A4Q1JV50</accession>
<feature type="transmembrane region" description="Helical" evidence="1">
    <location>
        <begin position="26"/>
        <end position="55"/>
    </location>
</feature>
<evidence type="ECO:0000313" key="2">
    <source>
        <dbReference type="EMBL" id="RXR04355.1"/>
    </source>
</evidence>
<dbReference type="Proteomes" id="UP000289784">
    <property type="component" value="Unassembled WGS sequence"/>
</dbReference>
<protein>
    <submittedName>
        <fullName evidence="2">Uncharacterized protein</fullName>
    </submittedName>
</protein>
<name>A0A4Q1JV50_9GAMM</name>
<keyword evidence="1" id="KW-1133">Transmembrane helix</keyword>
<dbReference type="OrthoDB" id="5987775at2"/>
<organism evidence="2 3">
    <name type="scientific">Pseudoxanthomonas composti</name>
    <dbReference type="NCBI Taxonomy" id="2137479"/>
    <lineage>
        <taxon>Bacteria</taxon>
        <taxon>Pseudomonadati</taxon>
        <taxon>Pseudomonadota</taxon>
        <taxon>Gammaproteobacteria</taxon>
        <taxon>Lysobacterales</taxon>
        <taxon>Lysobacteraceae</taxon>
        <taxon>Pseudoxanthomonas</taxon>
    </lineage>
</organism>
<evidence type="ECO:0000313" key="3">
    <source>
        <dbReference type="Proteomes" id="UP000289784"/>
    </source>
</evidence>
<comment type="caution">
    <text evidence="2">The sequence shown here is derived from an EMBL/GenBank/DDBJ whole genome shotgun (WGS) entry which is preliminary data.</text>
</comment>
<evidence type="ECO:0000256" key="1">
    <source>
        <dbReference type="SAM" id="Phobius"/>
    </source>
</evidence>
<proteinExistence type="predicted"/>
<keyword evidence="1" id="KW-0472">Membrane</keyword>
<dbReference type="EMBL" id="SAWZ01000006">
    <property type="protein sequence ID" value="RXR04355.1"/>
    <property type="molecule type" value="Genomic_DNA"/>
</dbReference>
<keyword evidence="1" id="KW-0812">Transmembrane</keyword>
<keyword evidence="3" id="KW-1185">Reference proteome</keyword>
<sequence>MHDMLRQTLDHLPSLYRRALKPDGRLMATAVVAGVGLVAAGANVLAALAAVLCAFECICQYQWTLPSENARSSRLRAVGFAGFALVTLAPALGDMAWALGAFSLVQAVMALHGAIKEREVFLDEVSRACQASSAHQLLEACKRDRGLVEAYLDGSNEHLAEQATMALQVASLRLFHQQAALIAKRARLAP</sequence>
<reference evidence="2 3" key="1">
    <citation type="submission" date="2019-01" db="EMBL/GenBank/DDBJ databases">
        <title>Pseudoxanthomonas composti sp. nov., isolated from compost.</title>
        <authorList>
            <person name="Yang G."/>
        </authorList>
    </citation>
    <scope>NUCLEOTIDE SEQUENCE [LARGE SCALE GENOMIC DNA]</scope>
    <source>
        <strain evidence="2 3">GSS15</strain>
    </source>
</reference>
<dbReference type="RefSeq" id="WP_129471626.1">
    <property type="nucleotide sequence ID" value="NZ_SAWZ01000006.1"/>
</dbReference>